<dbReference type="Pfam" id="PF20114">
    <property type="entry name" value="DUF6504"/>
    <property type="match status" value="1"/>
</dbReference>
<proteinExistence type="predicted"/>
<name>A0ABT9UIQ4_9MICC</name>
<evidence type="ECO:0000313" key="3">
    <source>
        <dbReference type="Proteomes" id="UP001226389"/>
    </source>
</evidence>
<accession>A0ABT9UIQ4</accession>
<evidence type="ECO:0000259" key="1">
    <source>
        <dbReference type="Pfam" id="PF20114"/>
    </source>
</evidence>
<protein>
    <recommendedName>
        <fullName evidence="1">DUF6504 domain-containing protein</fullName>
    </recommendedName>
</protein>
<dbReference type="Proteomes" id="UP001226389">
    <property type="component" value="Unassembled WGS sequence"/>
</dbReference>
<dbReference type="EMBL" id="JAUSSY010000007">
    <property type="protein sequence ID" value="MDQ0119142.1"/>
    <property type="molecule type" value="Genomic_DNA"/>
</dbReference>
<keyword evidence="3" id="KW-1185">Reference proteome</keyword>
<gene>
    <name evidence="2" type="ORF">J2T22_002329</name>
</gene>
<comment type="caution">
    <text evidence="2">The sequence shown here is derived from an EMBL/GenBank/DDBJ whole genome shotgun (WGS) entry which is preliminary data.</text>
</comment>
<feature type="domain" description="DUF6504" evidence="1">
    <location>
        <begin position="14"/>
        <end position="118"/>
    </location>
</feature>
<sequence>MGRIVREVRMGMFSESVDVVCNKAGQPESLTWAGASYTVCAEPLRWYERRQWWAEDSRAPLGSGQGVVDHEIWRVQVLPSRAASRSAAPEEPAGAEPLTLDLTRHLRSNRWRLLRIHDALRHRTA</sequence>
<dbReference type="InterPro" id="IPR045443">
    <property type="entry name" value="DUF6504"/>
</dbReference>
<reference evidence="2 3" key="1">
    <citation type="submission" date="2023-07" db="EMBL/GenBank/DDBJ databases">
        <title>Sorghum-associated microbial communities from plants grown in Nebraska, USA.</title>
        <authorList>
            <person name="Schachtman D."/>
        </authorList>
    </citation>
    <scope>NUCLEOTIDE SEQUENCE [LARGE SCALE GENOMIC DNA]</scope>
    <source>
        <strain evidence="2 3">DS994</strain>
    </source>
</reference>
<evidence type="ECO:0000313" key="2">
    <source>
        <dbReference type="EMBL" id="MDQ0119142.1"/>
    </source>
</evidence>
<organism evidence="2 3">
    <name type="scientific">Pseudarthrobacter defluvii</name>
    <dbReference type="NCBI Taxonomy" id="410837"/>
    <lineage>
        <taxon>Bacteria</taxon>
        <taxon>Bacillati</taxon>
        <taxon>Actinomycetota</taxon>
        <taxon>Actinomycetes</taxon>
        <taxon>Micrococcales</taxon>
        <taxon>Micrococcaceae</taxon>
        <taxon>Pseudarthrobacter</taxon>
    </lineage>
</organism>